<sequence>MPFVFLHEALAQVDDSWQVNIKPVDLTVVYAVKTGIQAATHIDDSTGREALHEFDHISVKAAAA</sequence>
<dbReference type="AlphaFoldDB" id="A0A645D5T6"/>
<proteinExistence type="predicted"/>
<reference evidence="1" key="1">
    <citation type="submission" date="2019-08" db="EMBL/GenBank/DDBJ databases">
        <authorList>
            <person name="Kucharzyk K."/>
            <person name="Murdoch R.W."/>
            <person name="Higgins S."/>
            <person name="Loffler F."/>
        </authorList>
    </citation>
    <scope>NUCLEOTIDE SEQUENCE</scope>
</reference>
<gene>
    <name evidence="1" type="ORF">SDC9_131648</name>
</gene>
<evidence type="ECO:0000313" key="1">
    <source>
        <dbReference type="EMBL" id="MPM84575.1"/>
    </source>
</evidence>
<name>A0A645D5T6_9ZZZZ</name>
<organism evidence="1">
    <name type="scientific">bioreactor metagenome</name>
    <dbReference type="NCBI Taxonomy" id="1076179"/>
    <lineage>
        <taxon>unclassified sequences</taxon>
        <taxon>metagenomes</taxon>
        <taxon>ecological metagenomes</taxon>
    </lineage>
</organism>
<protein>
    <submittedName>
        <fullName evidence="1">Uncharacterized protein</fullName>
    </submittedName>
</protein>
<comment type="caution">
    <text evidence="1">The sequence shown here is derived from an EMBL/GenBank/DDBJ whole genome shotgun (WGS) entry which is preliminary data.</text>
</comment>
<accession>A0A645D5T6</accession>
<dbReference type="EMBL" id="VSSQ01033085">
    <property type="protein sequence ID" value="MPM84575.1"/>
    <property type="molecule type" value="Genomic_DNA"/>
</dbReference>